<evidence type="ECO:0000256" key="1">
    <source>
        <dbReference type="SAM" id="MobiDB-lite"/>
    </source>
</evidence>
<dbReference type="EMBL" id="RBIR01000001">
    <property type="protein sequence ID" value="RKR30067.1"/>
    <property type="molecule type" value="Genomic_DNA"/>
</dbReference>
<feature type="compositionally biased region" description="Low complexity" evidence="1">
    <location>
        <begin position="31"/>
        <end position="41"/>
    </location>
</feature>
<evidence type="ECO:0000313" key="3">
    <source>
        <dbReference type="Proteomes" id="UP000276055"/>
    </source>
</evidence>
<proteinExistence type="predicted"/>
<dbReference type="AlphaFoldDB" id="A0A495FMV1"/>
<evidence type="ECO:0000313" key="2">
    <source>
        <dbReference type="EMBL" id="RKR30067.1"/>
    </source>
</evidence>
<gene>
    <name evidence="2" type="ORF">C8D78_0386</name>
</gene>
<comment type="caution">
    <text evidence="2">The sequence shown here is derived from an EMBL/GenBank/DDBJ whole genome shotgun (WGS) entry which is preliminary data.</text>
</comment>
<dbReference type="InterPro" id="IPR003477">
    <property type="entry name" value="PemK-like"/>
</dbReference>
<accession>A0A495FMV1</accession>
<sequence>MAWNLRSIGSAVRDALHFLDKLGGSAPGTTRRPAGKPAAKPAGKRRPAQSRPGSPARAAGGAPAAGLTGRYPGDFRGRATVHYAPAPNGLPEPGEIVWTWVPYEEDYSQGKDRPVLLVGASGRYLLGLMLTSKDHDGDARRADDYVDIGTGPWDRQWRPSEAKLDRVLQINAKDIRREGAILDSGRFSVVASALRQRHGWS</sequence>
<dbReference type="GO" id="GO:0003677">
    <property type="term" value="F:DNA binding"/>
    <property type="evidence" value="ECO:0007669"/>
    <property type="project" value="InterPro"/>
</dbReference>
<reference evidence="2 3" key="1">
    <citation type="submission" date="2018-10" db="EMBL/GenBank/DDBJ databases">
        <title>Genomic Encyclopedia of Type Strains, Phase IV (KMG-IV): sequencing the most valuable type-strain genomes for metagenomic binning, comparative biology and taxonomic classification.</title>
        <authorList>
            <person name="Goeker M."/>
        </authorList>
    </citation>
    <scope>NUCLEOTIDE SEQUENCE [LARGE SCALE GENOMIC DNA]</scope>
    <source>
        <strain evidence="2 3">DSM 25586</strain>
    </source>
</reference>
<dbReference type="RefSeq" id="WP_208641841.1">
    <property type="nucleotide sequence ID" value="NZ_RBIR01000001.1"/>
</dbReference>
<organism evidence="2 3">
    <name type="scientific">Arthrobacter oryzae</name>
    <dbReference type="NCBI Taxonomy" id="409290"/>
    <lineage>
        <taxon>Bacteria</taxon>
        <taxon>Bacillati</taxon>
        <taxon>Actinomycetota</taxon>
        <taxon>Actinomycetes</taxon>
        <taxon>Micrococcales</taxon>
        <taxon>Micrococcaceae</taxon>
        <taxon>Arthrobacter</taxon>
    </lineage>
</organism>
<dbReference type="Pfam" id="PF02452">
    <property type="entry name" value="PemK_toxin"/>
    <property type="match status" value="1"/>
</dbReference>
<dbReference type="Proteomes" id="UP000276055">
    <property type="component" value="Unassembled WGS sequence"/>
</dbReference>
<dbReference type="SUPFAM" id="SSF50118">
    <property type="entry name" value="Cell growth inhibitor/plasmid maintenance toxic component"/>
    <property type="match status" value="1"/>
</dbReference>
<feature type="compositionally biased region" description="Low complexity" evidence="1">
    <location>
        <begin position="50"/>
        <end position="66"/>
    </location>
</feature>
<name>A0A495FMV1_9MICC</name>
<protein>
    <submittedName>
        <fullName evidence="2">PemK-like, MazF-like toxin of type II toxin-antitoxin system</fullName>
    </submittedName>
</protein>
<feature type="region of interest" description="Disordered" evidence="1">
    <location>
        <begin position="23"/>
        <end position="71"/>
    </location>
</feature>